<evidence type="ECO:0000313" key="7">
    <source>
        <dbReference type="EMBL" id="ELP65011.1"/>
    </source>
</evidence>
<evidence type="ECO:0000256" key="1">
    <source>
        <dbReference type="ARBA" id="ARBA00005254"/>
    </source>
</evidence>
<keyword evidence="3" id="KW-0443">Lipid metabolism</keyword>
<dbReference type="Gene3D" id="3.90.226.10">
    <property type="entry name" value="2-enoyl-CoA Hydratase, Chain A, domain 1"/>
    <property type="match status" value="1"/>
</dbReference>
<dbReference type="FunFam" id="1.10.12.10:FF:000001">
    <property type="entry name" value="Probable enoyl-CoA hydratase, mitochondrial"/>
    <property type="match status" value="1"/>
</dbReference>
<dbReference type="EMBL" id="AEJB01000416">
    <property type="protein sequence ID" value="ELP65011.1"/>
    <property type="molecule type" value="Genomic_DNA"/>
</dbReference>
<evidence type="ECO:0000256" key="3">
    <source>
        <dbReference type="ARBA" id="ARBA00023098"/>
    </source>
</evidence>
<comment type="similarity">
    <text evidence="1">Belongs to the enoyl-CoA hydratase/isomerase family.</text>
</comment>
<evidence type="ECO:0000313" key="8">
    <source>
        <dbReference type="Proteomes" id="UP000010931"/>
    </source>
</evidence>
<accession>L7F211</accession>
<dbReference type="PANTHER" id="PTHR11941:SF169">
    <property type="entry name" value="(7AS)-7A-METHYL-1,5-DIOXO-2,3,5,6,7,7A-HEXAHYDRO-1H-INDENE-CARBOXYL-COA HYDROLASE"/>
    <property type="match status" value="1"/>
</dbReference>
<keyword evidence="4" id="KW-0456">Lyase</keyword>
<keyword evidence="8" id="KW-1185">Reference proteome</keyword>
<dbReference type="InterPro" id="IPR029045">
    <property type="entry name" value="ClpP/crotonase-like_dom_sf"/>
</dbReference>
<dbReference type="GO" id="GO:0004300">
    <property type="term" value="F:enoyl-CoA hydratase activity"/>
    <property type="evidence" value="ECO:0007669"/>
    <property type="project" value="UniProtKB-EC"/>
</dbReference>
<dbReference type="EC" id="4.2.1.17" evidence="2"/>
<dbReference type="FunFam" id="3.90.226.10:FF:000009">
    <property type="entry name" value="Carnitinyl-CoA dehydratase"/>
    <property type="match status" value="1"/>
</dbReference>
<evidence type="ECO:0000256" key="5">
    <source>
        <dbReference type="ARBA" id="ARBA00023709"/>
    </source>
</evidence>
<dbReference type="InterPro" id="IPR014748">
    <property type="entry name" value="Enoyl-CoA_hydra_C"/>
</dbReference>
<proteinExistence type="inferred from homology"/>
<dbReference type="InterPro" id="IPR001753">
    <property type="entry name" value="Enoyl-CoA_hydra/iso"/>
</dbReference>
<comment type="catalytic activity">
    <reaction evidence="5">
        <text>a (3S)-3-hydroxyacyl-CoA = a (2E)-enoyl-CoA + H2O</text>
        <dbReference type="Rhea" id="RHEA:16105"/>
        <dbReference type="ChEBI" id="CHEBI:15377"/>
        <dbReference type="ChEBI" id="CHEBI:57318"/>
        <dbReference type="ChEBI" id="CHEBI:58856"/>
        <dbReference type="EC" id="4.2.1.17"/>
    </reaction>
</comment>
<reference evidence="7 8" key="1">
    <citation type="journal article" date="2011" name="Plasmid">
        <title>Streptomyces turgidiscabies Car8 contains a modular pathogenicity island that shares virulence genes with other actinobacterial plant pathogens.</title>
        <authorList>
            <person name="Huguet-Tapia J.C."/>
            <person name="Badger J.H."/>
            <person name="Loria R."/>
            <person name="Pettis G.S."/>
        </authorList>
    </citation>
    <scope>NUCLEOTIDE SEQUENCE [LARGE SCALE GENOMIC DNA]</scope>
    <source>
        <strain evidence="7 8">Car8</strain>
    </source>
</reference>
<name>L7F211_STRT8</name>
<dbReference type="PANTHER" id="PTHR11941">
    <property type="entry name" value="ENOYL-COA HYDRATASE-RELATED"/>
    <property type="match status" value="1"/>
</dbReference>
<evidence type="ECO:0000256" key="6">
    <source>
        <dbReference type="ARBA" id="ARBA00023717"/>
    </source>
</evidence>
<protein>
    <recommendedName>
        <fullName evidence="2">enoyl-CoA hydratase</fullName>
        <ecNumber evidence="2">4.2.1.17</ecNumber>
    </recommendedName>
</protein>
<dbReference type="STRING" id="85558.T45_02978"/>
<sequence>MCAELYDDVNTSTTICASVSSPDSADEEALVPRIRLDTDGPVVTVRLDHPPLNAFDTVLRDELAARVRDLADEPRVRAVVLYGGERLFAAGADVRALAAMDVEEVRGWNRALQRTFDEVARLPMPVVAAITGYALGGGLELALAADHRIAADDALLGQPEVLLGIIPGSGGTQRLTRLIGPSRAKNLLMTGRRVDAAEALRLGLVDEVVPAAEVHTAALRYAHRLAEGPAAALEAIKEAVDHGTDTAMSTGLALERALFTGVFATKDARTGLQSFLDQGPGKARFENPGQGAP</sequence>
<comment type="caution">
    <text evidence="7">The sequence shown here is derived from an EMBL/GenBank/DDBJ whole genome shotgun (WGS) entry which is preliminary data.</text>
</comment>
<dbReference type="PATRIC" id="fig|698760.3.peg.6146"/>
<dbReference type="CDD" id="cd06558">
    <property type="entry name" value="crotonase-like"/>
    <property type="match status" value="1"/>
</dbReference>
<dbReference type="GO" id="GO:0016853">
    <property type="term" value="F:isomerase activity"/>
    <property type="evidence" value="ECO:0007669"/>
    <property type="project" value="UniProtKB-KW"/>
</dbReference>
<comment type="catalytic activity">
    <reaction evidence="6">
        <text>a 4-saturated-(3S)-3-hydroxyacyl-CoA = a (3E)-enoyl-CoA + H2O</text>
        <dbReference type="Rhea" id="RHEA:20724"/>
        <dbReference type="ChEBI" id="CHEBI:15377"/>
        <dbReference type="ChEBI" id="CHEBI:58521"/>
        <dbReference type="ChEBI" id="CHEBI:137480"/>
        <dbReference type="EC" id="4.2.1.17"/>
    </reaction>
</comment>
<dbReference type="GO" id="GO:0006635">
    <property type="term" value="P:fatty acid beta-oxidation"/>
    <property type="evidence" value="ECO:0007669"/>
    <property type="project" value="TreeGrafter"/>
</dbReference>
<evidence type="ECO:0000256" key="2">
    <source>
        <dbReference type="ARBA" id="ARBA00012076"/>
    </source>
</evidence>
<gene>
    <name evidence="7" type="ORF">STRTUCAR8_01244</name>
</gene>
<dbReference type="Proteomes" id="UP000010931">
    <property type="component" value="Unassembled WGS sequence"/>
</dbReference>
<keyword evidence="7" id="KW-0413">Isomerase</keyword>
<dbReference type="AlphaFoldDB" id="L7F211"/>
<dbReference type="Pfam" id="PF00378">
    <property type="entry name" value="ECH_1"/>
    <property type="match status" value="1"/>
</dbReference>
<evidence type="ECO:0000256" key="4">
    <source>
        <dbReference type="ARBA" id="ARBA00023239"/>
    </source>
</evidence>
<organism evidence="7 8">
    <name type="scientific">Streptomyces turgidiscabies (strain Car8)</name>
    <dbReference type="NCBI Taxonomy" id="698760"/>
    <lineage>
        <taxon>Bacteria</taxon>
        <taxon>Bacillati</taxon>
        <taxon>Actinomycetota</taxon>
        <taxon>Actinomycetes</taxon>
        <taxon>Kitasatosporales</taxon>
        <taxon>Streptomycetaceae</taxon>
        <taxon>Streptomyces</taxon>
    </lineage>
</organism>
<dbReference type="SUPFAM" id="SSF52096">
    <property type="entry name" value="ClpP/crotonase"/>
    <property type="match status" value="1"/>
</dbReference>
<dbReference type="Gene3D" id="1.10.12.10">
    <property type="entry name" value="Lyase 2-enoyl-coa Hydratase, Chain A, domain 2"/>
    <property type="match status" value="1"/>
</dbReference>